<organism evidence="4 5">
    <name type="scientific">Paenibacillus abyssi</name>
    <dbReference type="NCBI Taxonomy" id="1340531"/>
    <lineage>
        <taxon>Bacteria</taxon>
        <taxon>Bacillati</taxon>
        <taxon>Bacillota</taxon>
        <taxon>Bacilli</taxon>
        <taxon>Bacillales</taxon>
        <taxon>Paenibacillaceae</taxon>
        <taxon>Paenibacillus</taxon>
    </lineage>
</organism>
<comment type="caution">
    <text evidence="4">The sequence shown here is derived from an EMBL/GenBank/DDBJ whole genome shotgun (WGS) entry which is preliminary data.</text>
</comment>
<dbReference type="InterPro" id="IPR032466">
    <property type="entry name" value="Metal_Hydrolase"/>
</dbReference>
<dbReference type="GO" id="GO:0016810">
    <property type="term" value="F:hydrolase activity, acting on carbon-nitrogen (but not peptide) bonds"/>
    <property type="evidence" value="ECO:0007669"/>
    <property type="project" value="InterPro"/>
</dbReference>
<evidence type="ECO:0000313" key="4">
    <source>
        <dbReference type="EMBL" id="GGF94095.1"/>
    </source>
</evidence>
<dbReference type="AlphaFoldDB" id="A0A917CNN1"/>
<evidence type="ECO:0000313" key="5">
    <source>
        <dbReference type="Proteomes" id="UP000644756"/>
    </source>
</evidence>
<dbReference type="PANTHER" id="PTHR11647">
    <property type="entry name" value="HYDRANTOINASE/DIHYDROPYRIMIDINASE FAMILY MEMBER"/>
    <property type="match status" value="1"/>
</dbReference>
<dbReference type="Proteomes" id="UP000644756">
    <property type="component" value="Unassembled WGS sequence"/>
</dbReference>
<feature type="transmembrane region" description="Helical" evidence="2">
    <location>
        <begin position="18"/>
        <end position="38"/>
    </location>
</feature>
<keyword evidence="2" id="KW-1133">Transmembrane helix</keyword>
<keyword evidence="2" id="KW-0472">Membrane</keyword>
<evidence type="ECO:0000256" key="2">
    <source>
        <dbReference type="SAM" id="Phobius"/>
    </source>
</evidence>
<dbReference type="InterPro" id="IPR013108">
    <property type="entry name" value="Amidohydro_3"/>
</dbReference>
<dbReference type="Pfam" id="PF07969">
    <property type="entry name" value="Amidohydro_3"/>
    <property type="match status" value="1"/>
</dbReference>
<protein>
    <recommendedName>
        <fullName evidence="3">Amidohydrolase 3 domain-containing protein</fullName>
    </recommendedName>
</protein>
<gene>
    <name evidence="4" type="ORF">GCM10010916_09300</name>
</gene>
<keyword evidence="2" id="KW-0812">Transmembrane</keyword>
<dbReference type="Gene3D" id="2.30.40.10">
    <property type="entry name" value="Urease, subunit C, domain 1"/>
    <property type="match status" value="2"/>
</dbReference>
<dbReference type="RefSeq" id="WP_188529455.1">
    <property type="nucleotide sequence ID" value="NZ_BMGR01000002.1"/>
</dbReference>
<evidence type="ECO:0000259" key="3">
    <source>
        <dbReference type="Pfam" id="PF07969"/>
    </source>
</evidence>
<dbReference type="SUPFAM" id="SSF51556">
    <property type="entry name" value="Metallo-dependent hydrolases"/>
    <property type="match status" value="1"/>
</dbReference>
<dbReference type="SUPFAM" id="SSF51338">
    <property type="entry name" value="Composite domain of metallo-dependent hydrolases"/>
    <property type="match status" value="1"/>
</dbReference>
<reference evidence="4" key="1">
    <citation type="journal article" date="2014" name="Int. J. Syst. Evol. Microbiol.">
        <title>Complete genome sequence of Corynebacterium casei LMG S-19264T (=DSM 44701T), isolated from a smear-ripened cheese.</title>
        <authorList>
            <consortium name="US DOE Joint Genome Institute (JGI-PGF)"/>
            <person name="Walter F."/>
            <person name="Albersmeier A."/>
            <person name="Kalinowski J."/>
            <person name="Ruckert C."/>
        </authorList>
    </citation>
    <scope>NUCLEOTIDE SEQUENCE</scope>
    <source>
        <strain evidence="4">CGMCC 1.12987</strain>
    </source>
</reference>
<reference evidence="4" key="2">
    <citation type="submission" date="2020-09" db="EMBL/GenBank/DDBJ databases">
        <authorList>
            <person name="Sun Q."/>
            <person name="Zhou Y."/>
        </authorList>
    </citation>
    <scope>NUCLEOTIDE SEQUENCE</scope>
    <source>
        <strain evidence="4">CGMCC 1.12987</strain>
    </source>
</reference>
<proteinExistence type="predicted"/>
<keyword evidence="5" id="KW-1185">Reference proteome</keyword>
<feature type="domain" description="Amidohydrolase 3" evidence="3">
    <location>
        <begin position="418"/>
        <end position="531"/>
    </location>
</feature>
<dbReference type="Gene3D" id="3.20.20.140">
    <property type="entry name" value="Metal-dependent hydrolases"/>
    <property type="match status" value="1"/>
</dbReference>
<dbReference type="InterPro" id="IPR050378">
    <property type="entry name" value="Metallo-dep_Hydrolases_sf"/>
</dbReference>
<evidence type="ECO:0000256" key="1">
    <source>
        <dbReference type="SAM" id="MobiDB-lite"/>
    </source>
</evidence>
<accession>A0A917CNN1</accession>
<name>A0A917CNN1_9BACL</name>
<dbReference type="NCBIfam" id="NF006560">
    <property type="entry name" value="PRK09061.1"/>
    <property type="match status" value="1"/>
</dbReference>
<feature type="region of interest" description="Disordered" evidence="1">
    <location>
        <begin position="45"/>
        <end position="96"/>
    </location>
</feature>
<dbReference type="PANTHER" id="PTHR11647:SF1">
    <property type="entry name" value="COLLAPSIN RESPONSE MEDIATOR PROTEIN"/>
    <property type="match status" value="1"/>
</dbReference>
<sequence>MDNQNRQSRNGRRPFRGILAIAAVLVAIFAGFMIWSLFGDQGQNPGSGPGNQIAEDNGNASTGGSDVEDPVNSGGNGGSNGNQAEQEGTADPEEEATEAELNKVYDIVISNGRVINPETKLDKEGMNVGISGDTIEVVTSKPLKGDRVIDATGLVVAPGFIDNLSYDPNPLGVWNKIADGVTSNIAMHGGTSTPEKWYGYYERDKPPVHFGASFFYTQARNQFKLGRYDAATPEQSKKLTEQAENALNNGALGISFSFEYVPGITHEEVLPLMQLAHEYNVPVYFHGRYSDMEEPGTNVETMNEIIGHAVDSGAAVHIDHINSTGGTFSMKESLAMIDEALAKGLDITACVYPYDFWGTYLNSARFDEGWQERFRISYNDLQIAGTDERLTEESFKRYQKEGKLAVAYAIPEQDVIDALKHPVVMIGSDAILEPGHNNHPRASGTFARTIGVYAREKQAISLMEAIEKLSLQPAQRLEKQAPALQKKGRIAKGKDADIVIFNYDTITDRSTVEQPELPSEGIEYVLVEGQLALENGEVNKKIRVGQPIRSEFIRYSETAGSLQWDDKQYPMVNYRNQLYVDLNALTQHGYGVTWNGLQRTYTVQSGAASPAADGDPTQSPTDNELMLERGYKALFDGQSAKLLSIGERAYVPIEFLRSLGFDVSNDGDVWTVETQE</sequence>
<dbReference type="InterPro" id="IPR011059">
    <property type="entry name" value="Metal-dep_hydrolase_composite"/>
</dbReference>
<dbReference type="EMBL" id="BMGR01000002">
    <property type="protein sequence ID" value="GGF94095.1"/>
    <property type="molecule type" value="Genomic_DNA"/>
</dbReference>